<name>A0ABS7L0E3_CLOSR</name>
<organism evidence="1 2">
    <name type="scientific">Clostridium sardiniense</name>
    <name type="common">Clostridium absonum</name>
    <dbReference type="NCBI Taxonomy" id="29369"/>
    <lineage>
        <taxon>Bacteria</taxon>
        <taxon>Bacillati</taxon>
        <taxon>Bacillota</taxon>
        <taxon>Clostridia</taxon>
        <taxon>Eubacteriales</taxon>
        <taxon>Clostridiaceae</taxon>
        <taxon>Clostridium</taxon>
    </lineage>
</organism>
<dbReference type="Proteomes" id="UP001299068">
    <property type="component" value="Unassembled WGS sequence"/>
</dbReference>
<gene>
    <name evidence="1" type="ORF">K5V21_13880</name>
</gene>
<proteinExistence type="predicted"/>
<evidence type="ECO:0000313" key="1">
    <source>
        <dbReference type="EMBL" id="MBY0756533.1"/>
    </source>
</evidence>
<evidence type="ECO:0000313" key="2">
    <source>
        <dbReference type="Proteomes" id="UP001299068"/>
    </source>
</evidence>
<protein>
    <submittedName>
        <fullName evidence="1">Uncharacterized protein</fullName>
    </submittedName>
</protein>
<keyword evidence="2" id="KW-1185">Reference proteome</keyword>
<dbReference type="EMBL" id="JAIKTU010000011">
    <property type="protein sequence ID" value="MBY0756533.1"/>
    <property type="molecule type" value="Genomic_DNA"/>
</dbReference>
<sequence length="100" mass="12208">MDYKEEYDQDVILYNNIWNRYKSLNENDISGAFNLMKDSLIVSERWSVIREDYKKILKRGERAAEKERINDMCKKLDDIHADTKAMWKDAVYRFKNREDY</sequence>
<accession>A0ABS7L0E3</accession>
<dbReference type="RefSeq" id="WP_221861775.1">
    <property type="nucleotide sequence ID" value="NZ_JAIKTU010000011.1"/>
</dbReference>
<comment type="caution">
    <text evidence="1">The sequence shown here is derived from an EMBL/GenBank/DDBJ whole genome shotgun (WGS) entry which is preliminary data.</text>
</comment>
<reference evidence="1 2" key="1">
    <citation type="journal article" date="2021" name="Cell Host Microbe">
        <title>in vivo commensal control of Clostridioides difficile virulence.</title>
        <authorList>
            <person name="Girinathan B.P."/>
            <person name="Dibenedetto N."/>
            <person name="Worley J.N."/>
            <person name="Peltier J."/>
            <person name="Arrieta-Ortiz M.L."/>
            <person name="Rupa Christinal Immanuel S."/>
            <person name="Lavin R."/>
            <person name="Delaney M.L."/>
            <person name="Cummins C."/>
            <person name="Hoffmann M."/>
            <person name="Luo Y."/>
            <person name="Gonzalez-Escalona N."/>
            <person name="Allard M."/>
            <person name="Onderdonk A.B."/>
            <person name="Gerber G.K."/>
            <person name="Sonenshein A.L."/>
            <person name="Baliga N."/>
            <person name="Dupuy B."/>
            <person name="Bry L."/>
        </authorList>
    </citation>
    <scope>NUCLEOTIDE SEQUENCE [LARGE SCALE GENOMIC DNA]</scope>
    <source>
        <strain evidence="1 2">DSM 599</strain>
    </source>
</reference>